<dbReference type="Proteomes" id="UP001198163">
    <property type="component" value="Unassembled WGS sequence"/>
</dbReference>
<dbReference type="CDD" id="cd23763">
    <property type="entry name" value="ASKHA_ATPase_ROK"/>
    <property type="match status" value="1"/>
</dbReference>
<dbReference type="PANTHER" id="PTHR18964:SF149">
    <property type="entry name" value="BIFUNCTIONAL UDP-N-ACETYLGLUCOSAMINE 2-EPIMERASE_N-ACETYLMANNOSAMINE KINASE"/>
    <property type="match status" value="1"/>
</dbReference>
<dbReference type="InterPro" id="IPR036388">
    <property type="entry name" value="WH-like_DNA-bd_sf"/>
</dbReference>
<comment type="similarity">
    <text evidence="1">Belongs to the ROK (NagC/XylR) family.</text>
</comment>
<sequence>MQINNNYQKNANISLIAKMLWKKPGISRVDISRELDLYRSTVSNIINSLIDNGVVLEEKIGDALPQGGRKPIYLGLNPRFGCSGGIEMQPDCYRAVLVSITGDVLESFDGPFPDGAFEDAIDTVCEQLFSRAGVLGIPLLGICVGMPGIIDSEGSRIIRSDPFGIANAPFVSRFSKKRKIPVLVENDANCLAWLELARNREESLSDFMCLTAEYHDRDALTSSRPGMSVGLGLALSGSVYSGAGYAAGEFVSVSWRPGKAGQSGISDELMKNIEKDEQAFSVWAQDLFSSLVPVVSVFNPQAVFAHGELARQKEKVLRIIEERVPQFASLLETVGAGLKFGDGELHSLAEGAALMFFLLLFSVPGGSSASSSRGIDWDAVFEIASRPAE</sequence>
<evidence type="ECO:0000256" key="1">
    <source>
        <dbReference type="ARBA" id="ARBA00006479"/>
    </source>
</evidence>
<dbReference type="SUPFAM" id="SSF53067">
    <property type="entry name" value="Actin-like ATPase domain"/>
    <property type="match status" value="1"/>
</dbReference>
<dbReference type="InterPro" id="IPR036390">
    <property type="entry name" value="WH_DNA-bd_sf"/>
</dbReference>
<dbReference type="AlphaFoldDB" id="A0AAE3EGY5"/>
<dbReference type="Pfam" id="PF13412">
    <property type="entry name" value="HTH_24"/>
    <property type="match status" value="1"/>
</dbReference>
<reference evidence="2" key="1">
    <citation type="submission" date="2021-08" db="EMBL/GenBank/DDBJ databases">
        <title>Comparative analyses of Brucepasteria parasyntrophica and Teretinema zuelzerae.</title>
        <authorList>
            <person name="Song Y."/>
            <person name="Brune A."/>
        </authorList>
    </citation>
    <scope>NUCLEOTIDE SEQUENCE</scope>
    <source>
        <strain evidence="2">DSM 1903</strain>
    </source>
</reference>
<dbReference type="EMBL" id="JAINWA010000001">
    <property type="protein sequence ID" value="MCD1654301.1"/>
    <property type="molecule type" value="Genomic_DNA"/>
</dbReference>
<gene>
    <name evidence="2" type="ORF">K7J14_06235</name>
</gene>
<dbReference type="SUPFAM" id="SSF46785">
    <property type="entry name" value="Winged helix' DNA-binding domain"/>
    <property type="match status" value="1"/>
</dbReference>
<dbReference type="Gene3D" id="3.30.420.40">
    <property type="match status" value="2"/>
</dbReference>
<proteinExistence type="inferred from homology"/>
<dbReference type="Pfam" id="PF00480">
    <property type="entry name" value="ROK"/>
    <property type="match status" value="1"/>
</dbReference>
<dbReference type="InterPro" id="IPR043129">
    <property type="entry name" value="ATPase_NBD"/>
</dbReference>
<evidence type="ECO:0000313" key="2">
    <source>
        <dbReference type="EMBL" id="MCD1654301.1"/>
    </source>
</evidence>
<name>A0AAE3EGY5_9SPIR</name>
<comment type="caution">
    <text evidence="2">The sequence shown here is derived from an EMBL/GenBank/DDBJ whole genome shotgun (WGS) entry which is preliminary data.</text>
</comment>
<dbReference type="PANTHER" id="PTHR18964">
    <property type="entry name" value="ROK (REPRESSOR, ORF, KINASE) FAMILY"/>
    <property type="match status" value="1"/>
</dbReference>
<dbReference type="InterPro" id="IPR000600">
    <property type="entry name" value="ROK"/>
</dbReference>
<dbReference type="RefSeq" id="WP_230754408.1">
    <property type="nucleotide sequence ID" value="NZ_JAINWA010000001.1"/>
</dbReference>
<protein>
    <submittedName>
        <fullName evidence="2">ROK family protein</fullName>
    </submittedName>
</protein>
<keyword evidence="3" id="KW-1185">Reference proteome</keyword>
<organism evidence="2 3">
    <name type="scientific">Teretinema zuelzerae</name>
    <dbReference type="NCBI Taxonomy" id="156"/>
    <lineage>
        <taxon>Bacteria</taxon>
        <taxon>Pseudomonadati</taxon>
        <taxon>Spirochaetota</taxon>
        <taxon>Spirochaetia</taxon>
        <taxon>Spirochaetales</taxon>
        <taxon>Treponemataceae</taxon>
        <taxon>Teretinema</taxon>
    </lineage>
</organism>
<dbReference type="Gene3D" id="1.10.10.10">
    <property type="entry name" value="Winged helix-like DNA-binding domain superfamily/Winged helix DNA-binding domain"/>
    <property type="match status" value="1"/>
</dbReference>
<accession>A0AAE3EGY5</accession>
<evidence type="ECO:0000313" key="3">
    <source>
        <dbReference type="Proteomes" id="UP001198163"/>
    </source>
</evidence>